<organism evidence="9 10">
    <name type="scientific">Musa troglodytarum</name>
    <name type="common">fe'i banana</name>
    <dbReference type="NCBI Taxonomy" id="320322"/>
    <lineage>
        <taxon>Eukaryota</taxon>
        <taxon>Viridiplantae</taxon>
        <taxon>Streptophyta</taxon>
        <taxon>Embryophyta</taxon>
        <taxon>Tracheophyta</taxon>
        <taxon>Spermatophyta</taxon>
        <taxon>Magnoliopsida</taxon>
        <taxon>Liliopsida</taxon>
        <taxon>Zingiberales</taxon>
        <taxon>Musaceae</taxon>
        <taxon>Musa</taxon>
    </lineage>
</organism>
<keyword evidence="10" id="KW-1185">Reference proteome</keyword>
<dbReference type="AlphaFoldDB" id="A0A9E7HUW4"/>
<evidence type="ECO:0000256" key="6">
    <source>
        <dbReference type="RuleBase" id="RU367011"/>
    </source>
</evidence>
<dbReference type="EMBL" id="CP097510">
    <property type="protein sequence ID" value="URE36447.1"/>
    <property type="molecule type" value="Genomic_DNA"/>
</dbReference>
<dbReference type="SUPFAM" id="SSF51069">
    <property type="entry name" value="Carbonic anhydrase"/>
    <property type="match status" value="1"/>
</dbReference>
<reference evidence="9" key="1">
    <citation type="submission" date="2022-05" db="EMBL/GenBank/DDBJ databases">
        <title>The Musa troglodytarum L. genome provides insights into the mechanism of non-climacteric behaviour and enrichment of carotenoids.</title>
        <authorList>
            <person name="Wang J."/>
        </authorList>
    </citation>
    <scope>NUCLEOTIDE SEQUENCE</scope>
    <source>
        <tissue evidence="9">Leaf</tissue>
    </source>
</reference>
<evidence type="ECO:0000313" key="9">
    <source>
        <dbReference type="EMBL" id="URE36447.1"/>
    </source>
</evidence>
<dbReference type="CDD" id="cd03124">
    <property type="entry name" value="alpha_CA_prokaryotic_like"/>
    <property type="match status" value="1"/>
</dbReference>
<feature type="domain" description="Alpha-carbonic anhydrase" evidence="8">
    <location>
        <begin position="75"/>
        <end position="307"/>
    </location>
</feature>
<dbReference type="OrthoDB" id="429145at2759"/>
<keyword evidence="4 6" id="KW-0862">Zinc</keyword>
<dbReference type="PANTHER" id="PTHR18952">
    <property type="entry name" value="CARBONIC ANHYDRASE"/>
    <property type="match status" value="1"/>
</dbReference>
<gene>
    <name evidence="9" type="ORF">MUK42_18103</name>
</gene>
<dbReference type="GO" id="GO:0006730">
    <property type="term" value="P:one-carbon metabolic process"/>
    <property type="evidence" value="ECO:0007669"/>
    <property type="project" value="TreeGrafter"/>
</dbReference>
<dbReference type="InterPro" id="IPR036398">
    <property type="entry name" value="CA_dom_sf"/>
</dbReference>
<name>A0A9E7HUW4_9LILI</name>
<dbReference type="GO" id="GO:0008270">
    <property type="term" value="F:zinc ion binding"/>
    <property type="evidence" value="ECO:0007669"/>
    <property type="project" value="UniProtKB-UniRule"/>
</dbReference>
<evidence type="ECO:0000313" key="10">
    <source>
        <dbReference type="Proteomes" id="UP001055439"/>
    </source>
</evidence>
<comment type="catalytic activity">
    <reaction evidence="6">
        <text>hydrogencarbonate + H(+) = CO2 + H2O</text>
        <dbReference type="Rhea" id="RHEA:10748"/>
        <dbReference type="ChEBI" id="CHEBI:15377"/>
        <dbReference type="ChEBI" id="CHEBI:15378"/>
        <dbReference type="ChEBI" id="CHEBI:16526"/>
        <dbReference type="ChEBI" id="CHEBI:17544"/>
        <dbReference type="EC" id="4.2.1.1"/>
    </reaction>
</comment>
<evidence type="ECO:0000259" key="8">
    <source>
        <dbReference type="PROSITE" id="PS51144"/>
    </source>
</evidence>
<evidence type="ECO:0000256" key="3">
    <source>
        <dbReference type="ARBA" id="ARBA00022723"/>
    </source>
</evidence>
<comment type="function">
    <text evidence="6">Reversible hydration of carbon dioxide.</text>
</comment>
<comment type="cofactor">
    <cofactor evidence="1 6">
        <name>Zn(2+)</name>
        <dbReference type="ChEBI" id="CHEBI:29105"/>
    </cofactor>
</comment>
<evidence type="ECO:0000256" key="2">
    <source>
        <dbReference type="ARBA" id="ARBA00012925"/>
    </source>
</evidence>
<comment type="similarity">
    <text evidence="6">Belongs to the alpha-carbonic anhydrase family.</text>
</comment>
<protein>
    <recommendedName>
        <fullName evidence="2 6">Carbonic anhydrase</fullName>
        <ecNumber evidence="2 6">4.2.1.1</ecNumber>
    </recommendedName>
</protein>
<keyword evidence="3 6" id="KW-0479">Metal-binding</keyword>
<proteinExistence type="inferred from homology"/>
<dbReference type="PROSITE" id="PS51144">
    <property type="entry name" value="ALPHA_CA_2"/>
    <property type="match status" value="1"/>
</dbReference>
<dbReference type="PANTHER" id="PTHR18952:SF253">
    <property type="entry name" value="OS08G0470200 PROTEIN"/>
    <property type="match status" value="1"/>
</dbReference>
<dbReference type="EC" id="4.2.1.1" evidence="2 6"/>
<dbReference type="Pfam" id="PF00194">
    <property type="entry name" value="Carb_anhydrase"/>
    <property type="match status" value="1"/>
</dbReference>
<keyword evidence="5 6" id="KW-0456">Lyase</keyword>
<evidence type="ECO:0000256" key="7">
    <source>
        <dbReference type="SAM" id="MobiDB-lite"/>
    </source>
</evidence>
<evidence type="ECO:0000256" key="1">
    <source>
        <dbReference type="ARBA" id="ARBA00001947"/>
    </source>
</evidence>
<dbReference type="PROSITE" id="PS00162">
    <property type="entry name" value="ALPHA_CA_1"/>
    <property type="match status" value="1"/>
</dbReference>
<dbReference type="SMART" id="SM01057">
    <property type="entry name" value="Carb_anhydrase"/>
    <property type="match status" value="1"/>
</dbReference>
<evidence type="ECO:0000256" key="4">
    <source>
        <dbReference type="ARBA" id="ARBA00022833"/>
    </source>
</evidence>
<accession>A0A9E7HUW4</accession>
<dbReference type="GO" id="GO:0004089">
    <property type="term" value="F:carbonate dehydratase activity"/>
    <property type="evidence" value="ECO:0007669"/>
    <property type="project" value="UniProtKB-UniRule"/>
</dbReference>
<dbReference type="Gene3D" id="3.10.200.10">
    <property type="entry name" value="Alpha carbonic anhydrase"/>
    <property type="match status" value="1"/>
</dbReference>
<dbReference type="Proteomes" id="UP001055439">
    <property type="component" value="Chromosome 8"/>
</dbReference>
<evidence type="ECO:0000256" key="5">
    <source>
        <dbReference type="ARBA" id="ARBA00023239"/>
    </source>
</evidence>
<dbReference type="InterPro" id="IPR001148">
    <property type="entry name" value="CA_dom"/>
</dbReference>
<sequence length="316" mass="35545">MNVSLFPPGFSICSCTLDLYIRRSAPQSHNLHRFLLYLPSMRSSRIPFRWLRASLALLLILQSHVMATEASGVGADWEYSYDPCSVLGPQHWGDLHEEWETCKTGAQQSPISIKPSNIIVSPSLGSLRTGYDTRPAFLQNKGHEILVNWTESPGDLVIGEKTYHLRQCHWHSPSEHQLFGKRYPLELHMVHTTPAGEIAVIGVLYEFGHFADPLLNQLSDGLIDLQTQDDVFVGTIRPPLVGEREPYFRYGGSLTTPPCGEPVTWTVMKEVRSVTERQLASLRIPVHDKDNARPVQPINGRNVYMSMPPLEDHASS</sequence>
<dbReference type="InterPro" id="IPR041891">
    <property type="entry name" value="Alpha_CA_prokaryot-like"/>
</dbReference>
<feature type="region of interest" description="Disordered" evidence="7">
    <location>
        <begin position="290"/>
        <end position="316"/>
    </location>
</feature>
<dbReference type="InterPro" id="IPR023561">
    <property type="entry name" value="Carbonic_anhydrase_a-class"/>
</dbReference>
<dbReference type="InterPro" id="IPR018338">
    <property type="entry name" value="Carbonic_anhydrase_a-class_CS"/>
</dbReference>